<organism evidence="1 2">
    <name type="scientific">Candidatus Nitrosomaritimum aestuariumsis</name>
    <dbReference type="NCBI Taxonomy" id="3342354"/>
    <lineage>
        <taxon>Archaea</taxon>
        <taxon>Nitrososphaerota</taxon>
        <taxon>Nitrososphaeria</taxon>
        <taxon>Nitrosopumilales</taxon>
        <taxon>Nitrosopumilaceae</taxon>
        <taxon>Candidatus Nitrosomaritimum</taxon>
    </lineage>
</organism>
<dbReference type="EMBL" id="JACENC010000022">
    <property type="protein sequence ID" value="MBA4453407.1"/>
    <property type="molecule type" value="Genomic_DNA"/>
</dbReference>
<reference evidence="1 2" key="1">
    <citation type="journal article" date="2020" name="Appl. Environ. Microbiol.">
        <title>Genomic Characteristics of a Novel Species of Ammonia-Oxidizing Archaea from the Jiulong River Estuary.</title>
        <authorList>
            <person name="Zou D."/>
            <person name="Wan R."/>
            <person name="Han L."/>
            <person name="Xu M.N."/>
            <person name="Liu Y."/>
            <person name="Liu H."/>
            <person name="Kao S.J."/>
            <person name="Li M."/>
        </authorList>
    </citation>
    <scope>NUCLEOTIDE SEQUENCE [LARGE SCALE GENOMIC DNA]</scope>
    <source>
        <strain evidence="1">W2bin3</strain>
    </source>
</reference>
<evidence type="ECO:0000313" key="1">
    <source>
        <dbReference type="EMBL" id="MBA4453407.1"/>
    </source>
</evidence>
<sequence length="51" mass="6213">MLRRCLFKIRLVCYVSYRQIESMEIKAIAFSDSQNNLDFEKFIKNVGFYQR</sequence>
<name>A0AC60W1E6_9ARCH</name>
<gene>
    <name evidence="1" type="ORF">H2B05_00490</name>
</gene>
<comment type="caution">
    <text evidence="1">The sequence shown here is derived from an EMBL/GenBank/DDBJ whole genome shotgun (WGS) entry which is preliminary data.</text>
</comment>
<proteinExistence type="predicted"/>
<protein>
    <submittedName>
        <fullName evidence="1">Uncharacterized protein</fullName>
    </submittedName>
</protein>
<evidence type="ECO:0000313" key="2">
    <source>
        <dbReference type="Proteomes" id="UP000526786"/>
    </source>
</evidence>
<accession>A0AC60W1E6</accession>
<dbReference type="Proteomes" id="UP000526786">
    <property type="component" value="Unassembled WGS sequence"/>
</dbReference>